<feature type="domain" description="Fe/B12 periplasmic-binding" evidence="2">
    <location>
        <begin position="43"/>
        <end position="321"/>
    </location>
</feature>
<dbReference type="InterPro" id="IPR050902">
    <property type="entry name" value="ABC_Transporter_SBP"/>
</dbReference>
<dbReference type="Proteomes" id="UP001205919">
    <property type="component" value="Unassembled WGS sequence"/>
</dbReference>
<sequence length="364" mass="40529">MKIFAALLTGALIFMNCASGAEASRVITDEAGDKVTVPDKIERIAVAGILPFPSVITVFLGSAEKLVGIPPASMGAAKAGLLGELFPEILKAQTGYTAGLDLNIEELMKLRPDVVFYLAGNKEMGKMIKNAGLPAVAISPTKWNYDVLRTYDEWIKTLSQIFPESAKSKEVSRYSKKVYADIQKKVGKIKPADRKKALFLFQYDDKRMVTSGRSFFGQYWCDAVGARNAAEEVPADNSNAVITMEQVYKWNPDVIFITNFTPALPEDLYGNKIGGHDWSAVKAVKERAVYKMPLGTYRSYTPGVDTPVTLMWMAQKVYPELFKEVDMRKEVRNYYKKLYGITLSDRQIEQMYNQGRGSAAGFIK</sequence>
<dbReference type="GeneID" id="95757005"/>
<name>A0AAW5JX38_9BACT</name>
<dbReference type="Gene3D" id="1.20.58.2180">
    <property type="match status" value="1"/>
</dbReference>
<proteinExistence type="predicted"/>
<dbReference type="PANTHER" id="PTHR30535">
    <property type="entry name" value="VITAMIN B12-BINDING PROTEIN"/>
    <property type="match status" value="1"/>
</dbReference>
<organism evidence="3 4">
    <name type="scientific">Cloacibacillus evryensis</name>
    <dbReference type="NCBI Taxonomy" id="508460"/>
    <lineage>
        <taxon>Bacteria</taxon>
        <taxon>Thermotogati</taxon>
        <taxon>Synergistota</taxon>
        <taxon>Synergistia</taxon>
        <taxon>Synergistales</taxon>
        <taxon>Synergistaceae</taxon>
        <taxon>Cloacibacillus</taxon>
    </lineage>
</organism>
<evidence type="ECO:0000313" key="4">
    <source>
        <dbReference type="Proteomes" id="UP001205919"/>
    </source>
</evidence>
<dbReference type="Gene3D" id="3.40.50.1980">
    <property type="entry name" value="Nitrogenase molybdenum iron protein domain"/>
    <property type="match status" value="2"/>
</dbReference>
<keyword evidence="1" id="KW-0732">Signal</keyword>
<feature type="chain" id="PRO_5043352577" evidence="1">
    <location>
        <begin position="24"/>
        <end position="364"/>
    </location>
</feature>
<dbReference type="EMBL" id="JANFYT010000002">
    <property type="protein sequence ID" value="MCQ4813105.1"/>
    <property type="molecule type" value="Genomic_DNA"/>
</dbReference>
<dbReference type="InterPro" id="IPR002491">
    <property type="entry name" value="ABC_transptr_periplasmic_BD"/>
</dbReference>
<protein>
    <submittedName>
        <fullName evidence="3">ABC transporter substrate-binding protein</fullName>
    </submittedName>
</protein>
<reference evidence="3 4" key="1">
    <citation type="submission" date="2022-06" db="EMBL/GenBank/DDBJ databases">
        <title>Isolation of gut microbiota from human fecal samples.</title>
        <authorList>
            <person name="Pamer E.G."/>
            <person name="Barat B."/>
            <person name="Waligurski E."/>
            <person name="Medina S."/>
            <person name="Paddock L."/>
            <person name="Mostad J."/>
        </authorList>
    </citation>
    <scope>NUCLEOTIDE SEQUENCE [LARGE SCALE GENOMIC DNA]</scope>
    <source>
        <strain evidence="3 4">DFI.9.90</strain>
    </source>
</reference>
<dbReference type="PANTHER" id="PTHR30535:SF34">
    <property type="entry name" value="MOLYBDATE-BINDING PROTEIN MOLA"/>
    <property type="match status" value="1"/>
</dbReference>
<feature type="signal peptide" evidence="1">
    <location>
        <begin position="1"/>
        <end position="23"/>
    </location>
</feature>
<evidence type="ECO:0000256" key="1">
    <source>
        <dbReference type="SAM" id="SignalP"/>
    </source>
</evidence>
<dbReference type="GO" id="GO:0071281">
    <property type="term" value="P:cellular response to iron ion"/>
    <property type="evidence" value="ECO:0007669"/>
    <property type="project" value="TreeGrafter"/>
</dbReference>
<dbReference type="PROSITE" id="PS50983">
    <property type="entry name" value="FE_B12_PBP"/>
    <property type="match status" value="1"/>
</dbReference>
<accession>A0AAW5JX38</accession>
<keyword evidence="4" id="KW-1185">Reference proteome</keyword>
<dbReference type="Pfam" id="PF01497">
    <property type="entry name" value="Peripla_BP_2"/>
    <property type="match status" value="1"/>
</dbReference>
<dbReference type="RefSeq" id="WP_034443821.1">
    <property type="nucleotide sequence ID" value="NZ_CAJLEK010000014.1"/>
</dbReference>
<dbReference type="SUPFAM" id="SSF53807">
    <property type="entry name" value="Helical backbone' metal receptor"/>
    <property type="match status" value="1"/>
</dbReference>
<comment type="caution">
    <text evidence="3">The sequence shown here is derived from an EMBL/GenBank/DDBJ whole genome shotgun (WGS) entry which is preliminary data.</text>
</comment>
<dbReference type="AlphaFoldDB" id="A0AAW5JX38"/>
<evidence type="ECO:0000259" key="2">
    <source>
        <dbReference type="PROSITE" id="PS50983"/>
    </source>
</evidence>
<evidence type="ECO:0000313" key="3">
    <source>
        <dbReference type="EMBL" id="MCQ4813105.1"/>
    </source>
</evidence>
<gene>
    <name evidence="3" type="ORF">NE630_01550</name>
</gene>